<name>A0A5M9MZT0_9EURO</name>
<dbReference type="SMART" id="SM00321">
    <property type="entry name" value="WSC"/>
    <property type="match status" value="1"/>
</dbReference>
<sequence>MKLLPVYLVATLALLVSADNESTGCYSNPGSIEKANSYTYQSPGHCSKTCQEKGAQVAALHKGAECWCGDSVPAKKYLASDDECNTDCLGWPLDKCGGERAWSVLKLADVVAHESSNANSTSTSTTVARSISAKTSSSGGSSATPSASTAESGSASQSAISNAASSTSTSGANRRLKLPFFL</sequence>
<protein>
    <recommendedName>
        <fullName evidence="4">WSC domain-containing protein</fullName>
    </recommendedName>
</protein>
<dbReference type="OrthoDB" id="2019572at2759"/>
<evidence type="ECO:0000313" key="6">
    <source>
        <dbReference type="Proteomes" id="UP000324241"/>
    </source>
</evidence>
<comment type="caution">
    <text evidence="5">The sequence shown here is derived from an EMBL/GenBank/DDBJ whole genome shotgun (WGS) entry which is preliminary data.</text>
</comment>
<dbReference type="Pfam" id="PF01822">
    <property type="entry name" value="WSC"/>
    <property type="match status" value="1"/>
</dbReference>
<keyword evidence="1" id="KW-0677">Repeat</keyword>
<evidence type="ECO:0000256" key="1">
    <source>
        <dbReference type="ARBA" id="ARBA00022737"/>
    </source>
</evidence>
<organism evidence="5 6">
    <name type="scientific">Aspergillus tanneri</name>
    <dbReference type="NCBI Taxonomy" id="1220188"/>
    <lineage>
        <taxon>Eukaryota</taxon>
        <taxon>Fungi</taxon>
        <taxon>Dikarya</taxon>
        <taxon>Ascomycota</taxon>
        <taxon>Pezizomycotina</taxon>
        <taxon>Eurotiomycetes</taxon>
        <taxon>Eurotiomycetidae</taxon>
        <taxon>Eurotiales</taxon>
        <taxon>Aspergillaceae</taxon>
        <taxon>Aspergillus</taxon>
        <taxon>Aspergillus subgen. Circumdati</taxon>
    </lineage>
</organism>
<keyword evidence="3" id="KW-0732">Signal</keyword>
<feature type="signal peptide" evidence="3">
    <location>
        <begin position="1"/>
        <end position="18"/>
    </location>
</feature>
<reference evidence="5 6" key="1">
    <citation type="submission" date="2019-08" db="EMBL/GenBank/DDBJ databases">
        <title>The genome sequence of a newly discovered highly antifungal drug resistant Aspergillus species, Aspergillus tanneri NIH 1004.</title>
        <authorList>
            <person name="Mounaud S."/>
            <person name="Singh I."/>
            <person name="Joardar V."/>
            <person name="Pakala S."/>
            <person name="Pakala S."/>
            <person name="Venepally P."/>
            <person name="Chung J.K."/>
            <person name="Losada L."/>
            <person name="Nierman W.C."/>
        </authorList>
    </citation>
    <scope>NUCLEOTIDE SEQUENCE [LARGE SCALE GENOMIC DNA]</scope>
    <source>
        <strain evidence="5 6">NIH1004</strain>
    </source>
</reference>
<gene>
    <name evidence="5" type="ORF">ATNIH1004_003513</name>
</gene>
<proteinExistence type="predicted"/>
<dbReference type="InterPro" id="IPR051589">
    <property type="entry name" value="Sialate-O-sulfotransferase"/>
</dbReference>
<feature type="domain" description="WSC" evidence="4">
    <location>
        <begin position="19"/>
        <end position="108"/>
    </location>
</feature>
<accession>A0A5M9MZT0</accession>
<dbReference type="VEuPathDB" id="FungiDB:EYZ11_006192"/>
<dbReference type="PANTHER" id="PTHR45964:SF5">
    <property type="entry name" value="WSCD FAMILY MEMBER CG9164"/>
    <property type="match status" value="1"/>
</dbReference>
<dbReference type="InterPro" id="IPR002889">
    <property type="entry name" value="WSC_carb-bd"/>
</dbReference>
<evidence type="ECO:0000313" key="5">
    <source>
        <dbReference type="EMBL" id="KAA8650824.1"/>
    </source>
</evidence>
<dbReference type="RefSeq" id="XP_033430185.1">
    <property type="nucleotide sequence ID" value="XM_033568190.1"/>
</dbReference>
<dbReference type="PANTHER" id="PTHR45964">
    <property type="entry name" value="WSCD FAMILY MEMBER CG9164"/>
    <property type="match status" value="1"/>
</dbReference>
<dbReference type="PROSITE" id="PS51212">
    <property type="entry name" value="WSC"/>
    <property type="match status" value="1"/>
</dbReference>
<feature type="chain" id="PRO_5024271276" description="WSC domain-containing protein" evidence="3">
    <location>
        <begin position="19"/>
        <end position="182"/>
    </location>
</feature>
<dbReference type="EMBL" id="QUQM01000001">
    <property type="protein sequence ID" value="KAA8650824.1"/>
    <property type="molecule type" value="Genomic_DNA"/>
</dbReference>
<evidence type="ECO:0000256" key="2">
    <source>
        <dbReference type="SAM" id="MobiDB-lite"/>
    </source>
</evidence>
<dbReference type="GeneID" id="54326215"/>
<dbReference type="Proteomes" id="UP000324241">
    <property type="component" value="Unassembled WGS sequence"/>
</dbReference>
<feature type="region of interest" description="Disordered" evidence="2">
    <location>
        <begin position="133"/>
        <end position="171"/>
    </location>
</feature>
<evidence type="ECO:0000256" key="3">
    <source>
        <dbReference type="SAM" id="SignalP"/>
    </source>
</evidence>
<dbReference type="AlphaFoldDB" id="A0A5M9MZT0"/>
<evidence type="ECO:0000259" key="4">
    <source>
        <dbReference type="PROSITE" id="PS51212"/>
    </source>
</evidence>